<gene>
    <name evidence="1" type="ORF">CEXT_157221</name>
</gene>
<dbReference type="AlphaFoldDB" id="A0AAV4XXB5"/>
<name>A0AAV4XXB5_CAEEX</name>
<keyword evidence="2" id="KW-1185">Reference proteome</keyword>
<protein>
    <submittedName>
        <fullName evidence="1">Uncharacterized protein</fullName>
    </submittedName>
</protein>
<evidence type="ECO:0000313" key="2">
    <source>
        <dbReference type="Proteomes" id="UP001054945"/>
    </source>
</evidence>
<evidence type="ECO:0000313" key="1">
    <source>
        <dbReference type="EMBL" id="GIY99786.1"/>
    </source>
</evidence>
<accession>A0AAV4XXB5</accession>
<comment type="caution">
    <text evidence="1">The sequence shown here is derived from an EMBL/GenBank/DDBJ whole genome shotgun (WGS) entry which is preliminary data.</text>
</comment>
<sequence>MVKWELPRDYKKKRKLYNKLIPRECRLFKNAKKLMKSIEINFGSEWYLARPSIQGHNTLGRGVLTGSTKHSSFRALLNQGTDKPRKQYGRRIRLRLHPLSVDDYRFLTAFTISGNQIGLNL</sequence>
<organism evidence="1 2">
    <name type="scientific">Caerostris extrusa</name>
    <name type="common">Bark spider</name>
    <name type="synonym">Caerostris bankana</name>
    <dbReference type="NCBI Taxonomy" id="172846"/>
    <lineage>
        <taxon>Eukaryota</taxon>
        <taxon>Metazoa</taxon>
        <taxon>Ecdysozoa</taxon>
        <taxon>Arthropoda</taxon>
        <taxon>Chelicerata</taxon>
        <taxon>Arachnida</taxon>
        <taxon>Araneae</taxon>
        <taxon>Araneomorphae</taxon>
        <taxon>Entelegynae</taxon>
        <taxon>Araneoidea</taxon>
        <taxon>Araneidae</taxon>
        <taxon>Caerostris</taxon>
    </lineage>
</organism>
<dbReference type="EMBL" id="BPLR01018459">
    <property type="protein sequence ID" value="GIY99786.1"/>
    <property type="molecule type" value="Genomic_DNA"/>
</dbReference>
<reference evidence="1 2" key="1">
    <citation type="submission" date="2021-06" db="EMBL/GenBank/DDBJ databases">
        <title>Caerostris extrusa draft genome.</title>
        <authorList>
            <person name="Kono N."/>
            <person name="Arakawa K."/>
        </authorList>
    </citation>
    <scope>NUCLEOTIDE SEQUENCE [LARGE SCALE GENOMIC DNA]</scope>
</reference>
<dbReference type="Proteomes" id="UP001054945">
    <property type="component" value="Unassembled WGS sequence"/>
</dbReference>
<proteinExistence type="predicted"/>